<dbReference type="Proteomes" id="UP000634136">
    <property type="component" value="Unassembled WGS sequence"/>
</dbReference>
<protein>
    <recommendedName>
        <fullName evidence="2">Helitron helicase-like domain-containing protein</fullName>
    </recommendedName>
</protein>
<proteinExistence type="predicted"/>
<dbReference type="AlphaFoldDB" id="A0A834SRV0"/>
<keyword evidence="4" id="KW-1185">Reference proteome</keyword>
<reference evidence="3" key="1">
    <citation type="submission" date="2020-09" db="EMBL/GenBank/DDBJ databases">
        <title>Genome-Enabled Discovery of Anthraquinone Biosynthesis in Senna tora.</title>
        <authorList>
            <person name="Kang S.-H."/>
            <person name="Pandey R.P."/>
            <person name="Lee C.-M."/>
            <person name="Sim J.-S."/>
            <person name="Jeong J.-T."/>
            <person name="Choi B.-S."/>
            <person name="Jung M."/>
            <person name="Ginzburg D."/>
            <person name="Zhao K."/>
            <person name="Won S.Y."/>
            <person name="Oh T.-J."/>
            <person name="Yu Y."/>
            <person name="Kim N.-H."/>
            <person name="Lee O.R."/>
            <person name="Lee T.-H."/>
            <person name="Bashyal P."/>
            <person name="Kim T.-S."/>
            <person name="Lee W.-H."/>
            <person name="Kawkins C."/>
            <person name="Kim C.-K."/>
            <person name="Kim J.S."/>
            <person name="Ahn B.O."/>
            <person name="Rhee S.Y."/>
            <person name="Sohng J.K."/>
        </authorList>
    </citation>
    <scope>NUCLEOTIDE SEQUENCE</scope>
    <source>
        <tissue evidence="3">Leaf</tissue>
    </source>
</reference>
<dbReference type="Pfam" id="PF14214">
    <property type="entry name" value="Helitron_like_N"/>
    <property type="match status" value="1"/>
</dbReference>
<accession>A0A834SRV0</accession>
<evidence type="ECO:0000259" key="2">
    <source>
        <dbReference type="Pfam" id="PF14214"/>
    </source>
</evidence>
<evidence type="ECO:0000313" key="3">
    <source>
        <dbReference type="EMBL" id="KAF7802214.1"/>
    </source>
</evidence>
<evidence type="ECO:0000313" key="4">
    <source>
        <dbReference type="Proteomes" id="UP000634136"/>
    </source>
</evidence>
<dbReference type="PANTHER" id="PTHR45786:SF74">
    <property type="entry name" value="ATP-DEPENDENT DNA HELICASE"/>
    <property type="match status" value="1"/>
</dbReference>
<gene>
    <name evidence="3" type="ORF">G2W53_041325</name>
</gene>
<evidence type="ECO:0000256" key="1">
    <source>
        <dbReference type="SAM" id="MobiDB-lite"/>
    </source>
</evidence>
<feature type="region of interest" description="Disordered" evidence="1">
    <location>
        <begin position="312"/>
        <end position="332"/>
    </location>
</feature>
<dbReference type="PANTHER" id="PTHR45786">
    <property type="entry name" value="DNA BINDING PROTEIN-LIKE"/>
    <property type="match status" value="1"/>
</dbReference>
<dbReference type="InterPro" id="IPR025476">
    <property type="entry name" value="Helitron_helicase-like"/>
</dbReference>
<feature type="domain" description="Helitron helicase-like" evidence="2">
    <location>
        <begin position="171"/>
        <end position="237"/>
    </location>
</feature>
<dbReference type="OrthoDB" id="1429799at2759"/>
<feature type="region of interest" description="Disordered" evidence="1">
    <location>
        <begin position="1"/>
        <end position="34"/>
    </location>
</feature>
<name>A0A834SRV0_9FABA</name>
<organism evidence="3 4">
    <name type="scientific">Senna tora</name>
    <dbReference type="NCBI Taxonomy" id="362788"/>
    <lineage>
        <taxon>Eukaryota</taxon>
        <taxon>Viridiplantae</taxon>
        <taxon>Streptophyta</taxon>
        <taxon>Embryophyta</taxon>
        <taxon>Tracheophyta</taxon>
        <taxon>Spermatophyta</taxon>
        <taxon>Magnoliopsida</taxon>
        <taxon>eudicotyledons</taxon>
        <taxon>Gunneridae</taxon>
        <taxon>Pentapetalae</taxon>
        <taxon>rosids</taxon>
        <taxon>fabids</taxon>
        <taxon>Fabales</taxon>
        <taxon>Fabaceae</taxon>
        <taxon>Caesalpinioideae</taxon>
        <taxon>Cassia clade</taxon>
        <taxon>Senna</taxon>
    </lineage>
</organism>
<feature type="compositionally biased region" description="Gly residues" evidence="1">
    <location>
        <begin position="16"/>
        <end position="25"/>
    </location>
</feature>
<comment type="caution">
    <text evidence="3">The sequence shown here is derived from an EMBL/GenBank/DDBJ whole genome shotgun (WGS) entry which is preliminary data.</text>
</comment>
<feature type="compositionally biased region" description="Low complexity" evidence="1">
    <location>
        <begin position="1"/>
        <end position="11"/>
    </location>
</feature>
<dbReference type="EMBL" id="JAAIUW010000013">
    <property type="protein sequence ID" value="KAF7802214.1"/>
    <property type="molecule type" value="Genomic_DNA"/>
</dbReference>
<sequence>MALSMTTTGDETVVDGDGGGVSGDSGGRKSEGWNDGKCSKGVRNMLDLSNSLVQVYRMVKERICTSGSDELRLRLIKTRNSDGRLYNLPVALEIVALIVGDIENYDTERDILVENQTGCLQRITQSHPLYLPMQYPLLFPHGEDGYRDDVQLRQSVVDSGRKRIRLTIRQYFSYRLQDRISEPYGLLSFGKLSQQFIVDGYCMIESSRLRYIQSNQDNLRAELYNGLSEATSRGDLDPSSLASYTVEFQKHGLLHCHILIFLDKEDKYIVGHDIDRIKCAEILDKNTKPELHEAVKAFMLHGPCGHANPKSPCMKDKRCSKHLPKNSTRAPL</sequence>